<evidence type="ECO:0000256" key="1">
    <source>
        <dbReference type="SAM" id="MobiDB-lite"/>
    </source>
</evidence>
<sequence length="1138" mass="117394">MKLRLRAAVGDAVLIHPKGKPDQRAVGFAEGLARDVHNTLVVVDLPPGAVDREWESVARLLAPARYGSLRLVFGRGTREEIRTAGRRIADRLGREVLVPDGPVVPTVVGGLFVPGDRGDGWLRCRPGRPAERDSQRFPKPHWEFSLPARPMPTGTHTVAEPVPGGVWVRDTRADPSAAQRRRVVEDLPARPDVLLVIVGGPGAPAVGLDDLARFWDTVLPNARPSVRFAMYGTLDVPAAVAPGQGLADALGEPVVLYAGLPAGPRGAEEIRVYGGDTMPGWRPYAEELRYVPVRGGQAPPPVLAGLRPPLAEVPEIAAGLYEYASDTVLEVVQSGLWLRSRTEPSGADAVRRAPAATGHVTLHVDRGSQETADRMRALAEDLRRRLHAETGAAIVLAPADEQPGLAAGEAAHGLAAAWGDGLDGGPPAALASPAERTAPPPEQRAPLRPSPAPEAGALTSAALPPQRTHTESGALSSPAPRIRGDVPTPPDGVLVDPVVGVPPVRGGVPTTLDGVLVDPVVGVPPVRGGVPTTPDGVLVDPALRVPAVRGGTRRSGPSGDPPVPPATEPAGRPGPADPVSPRTEPAARPGRADPVLPTTEPVALPRPARIGERRPLPVDPMPPAPDGGGPTAAPPVPSATEPAASPRRAGPDPAFGGVATAPFARTRHAAGRGPSGGSDVTARLEEPTAGDTSTAPGAAEASDHDAAARPGLAEAGPASEDAASAAPQTGRTPDPVSAPAARAQLSGTAERLLPPAPAAGVPERVSAPAAPAQLSETAERLLPPAPTAGVPDPVPAPAAPAQFSETAEQTLQPPSTAGVPEPSAADVAVGAPAPRPGRPSTAIPARPAASGFRLESAAPEEAAAPPAPAPASPARTGVSVQPTPKAAACALPPERGVGQERDWVRRTFSEQYNAAAGVVARVISESPGLRGGSKSEAAEALTELVAVRLYLSGDHRRADDAVRAAAAGPHVPLARCVTAGLRRLPSYRGPALLRSRLGAAERAWYREGRLATEWAFCHARTVLHEGPRGGTDFLIWSMTARRTSQLDPAVADRVLFLPGTSFKVLRTEGTTVLLRELSPSEIAEDGRVEVQRGKLDTIALQGLQKILDALEKAGTDDRAESADPPGLIVARRKEGAKS</sequence>
<reference evidence="3" key="1">
    <citation type="journal article" date="2019" name="Int. J. Syst. Evol. Microbiol.">
        <title>The Global Catalogue of Microorganisms (GCM) 10K type strain sequencing project: providing services to taxonomists for standard genome sequencing and annotation.</title>
        <authorList>
            <consortium name="The Broad Institute Genomics Platform"/>
            <consortium name="The Broad Institute Genome Sequencing Center for Infectious Disease"/>
            <person name="Wu L."/>
            <person name="Ma J."/>
        </authorList>
    </citation>
    <scope>NUCLEOTIDE SEQUENCE [LARGE SCALE GENOMIC DNA]</scope>
    <source>
        <strain evidence="3">KCTC 42586</strain>
    </source>
</reference>
<dbReference type="Proteomes" id="UP001596263">
    <property type="component" value="Unassembled WGS sequence"/>
</dbReference>
<protein>
    <submittedName>
        <fullName evidence="2">Uncharacterized protein</fullName>
    </submittedName>
</protein>
<feature type="compositionally biased region" description="Low complexity" evidence="1">
    <location>
        <begin position="855"/>
        <end position="864"/>
    </location>
</feature>
<feature type="compositionally biased region" description="Low complexity" evidence="1">
    <location>
        <begin position="822"/>
        <end position="832"/>
    </location>
</feature>
<feature type="compositionally biased region" description="Pro residues" evidence="1">
    <location>
        <begin position="438"/>
        <end position="452"/>
    </location>
</feature>
<dbReference type="RefSeq" id="WP_380863767.1">
    <property type="nucleotide sequence ID" value="NZ_JBHSKM010000044.1"/>
</dbReference>
<feature type="region of interest" description="Disordered" evidence="1">
    <location>
        <begin position="1114"/>
        <end position="1138"/>
    </location>
</feature>
<comment type="caution">
    <text evidence="2">The sequence shown here is derived from an EMBL/GenBank/DDBJ whole genome shotgun (WGS) entry which is preliminary data.</text>
</comment>
<accession>A0ABW0CX93</accession>
<dbReference type="EMBL" id="JBHSKM010000044">
    <property type="protein sequence ID" value="MFC5219727.1"/>
    <property type="molecule type" value="Genomic_DNA"/>
</dbReference>
<proteinExistence type="predicted"/>
<feature type="compositionally biased region" description="Low complexity" evidence="1">
    <location>
        <begin position="417"/>
        <end position="434"/>
    </location>
</feature>
<feature type="region of interest" description="Disordered" evidence="1">
    <location>
        <begin position="417"/>
        <end position="494"/>
    </location>
</feature>
<keyword evidence="3" id="KW-1185">Reference proteome</keyword>
<organism evidence="2 3">
    <name type="scientific">Streptomyces coerulescens</name>
    <dbReference type="NCBI Taxonomy" id="29304"/>
    <lineage>
        <taxon>Bacteria</taxon>
        <taxon>Bacillati</taxon>
        <taxon>Actinomycetota</taxon>
        <taxon>Actinomycetes</taxon>
        <taxon>Kitasatosporales</taxon>
        <taxon>Streptomycetaceae</taxon>
        <taxon>Streptomyces</taxon>
    </lineage>
</organism>
<gene>
    <name evidence="2" type="ORF">ACFPQ9_38470</name>
</gene>
<feature type="compositionally biased region" description="Low complexity" evidence="1">
    <location>
        <begin position="713"/>
        <end position="727"/>
    </location>
</feature>
<evidence type="ECO:0000313" key="3">
    <source>
        <dbReference type="Proteomes" id="UP001596263"/>
    </source>
</evidence>
<name>A0ABW0CX93_STRCD</name>
<feature type="compositionally biased region" description="Polar residues" evidence="1">
    <location>
        <begin position="803"/>
        <end position="815"/>
    </location>
</feature>
<dbReference type="Gene3D" id="3.90.176.10">
    <property type="entry name" value="Toxin ADP-ribosyltransferase, Chain A, domain 1"/>
    <property type="match status" value="1"/>
</dbReference>
<evidence type="ECO:0000313" key="2">
    <source>
        <dbReference type="EMBL" id="MFC5219727.1"/>
    </source>
</evidence>
<feature type="region of interest" description="Disordered" evidence="1">
    <location>
        <begin position="548"/>
        <end position="880"/>
    </location>
</feature>